<feature type="signal peptide" evidence="1">
    <location>
        <begin position="1"/>
        <end position="20"/>
    </location>
</feature>
<reference evidence="2 3" key="1">
    <citation type="submission" date="2017-01" db="EMBL/GenBank/DDBJ databases">
        <authorList>
            <person name="Mah S.A."/>
            <person name="Swanson W.J."/>
            <person name="Moy G.W."/>
            <person name="Vacquier V.D."/>
        </authorList>
    </citation>
    <scope>NUCLEOTIDE SEQUENCE [LARGE SCALE GENOMIC DNA]</scope>
    <source>
        <strain evidence="2 3">GSMNP</strain>
    </source>
</reference>
<name>A0A1R1XLN9_9FUNG</name>
<proteinExistence type="predicted"/>
<sequence>MFKTSIILVFLSVCLKSGVSQSPGQFSVRYSNNQSFSEKYQEYKNNGVCHDALGWKAMQFTVTEDSELSIFNGYGCSNLITKQDLYGTFTDRNFRSTFGIPGVFSFIINPKRINCGYHRKHHYHHHHPGQY</sequence>
<organism evidence="2 3">
    <name type="scientific">Smittium culicis</name>
    <dbReference type="NCBI Taxonomy" id="133412"/>
    <lineage>
        <taxon>Eukaryota</taxon>
        <taxon>Fungi</taxon>
        <taxon>Fungi incertae sedis</taxon>
        <taxon>Zoopagomycota</taxon>
        <taxon>Kickxellomycotina</taxon>
        <taxon>Harpellomycetes</taxon>
        <taxon>Harpellales</taxon>
        <taxon>Legeriomycetaceae</taxon>
        <taxon>Smittium</taxon>
    </lineage>
</organism>
<keyword evidence="1" id="KW-0732">Signal</keyword>
<dbReference type="Proteomes" id="UP000187283">
    <property type="component" value="Unassembled WGS sequence"/>
</dbReference>
<dbReference type="EMBL" id="LSSN01002636">
    <property type="protein sequence ID" value="OMJ15554.1"/>
    <property type="molecule type" value="Genomic_DNA"/>
</dbReference>
<keyword evidence="3" id="KW-1185">Reference proteome</keyword>
<dbReference type="OrthoDB" id="10301844at2759"/>
<dbReference type="AlphaFoldDB" id="A0A1R1XLN9"/>
<accession>A0A1R1XLN9</accession>
<feature type="chain" id="PRO_5012096587" evidence="1">
    <location>
        <begin position="21"/>
        <end position="131"/>
    </location>
</feature>
<comment type="caution">
    <text evidence="2">The sequence shown here is derived from an EMBL/GenBank/DDBJ whole genome shotgun (WGS) entry which is preliminary data.</text>
</comment>
<protein>
    <submittedName>
        <fullName evidence="2">Uncharacterized protein</fullName>
    </submittedName>
</protein>
<evidence type="ECO:0000256" key="1">
    <source>
        <dbReference type="SAM" id="SignalP"/>
    </source>
</evidence>
<evidence type="ECO:0000313" key="3">
    <source>
        <dbReference type="Proteomes" id="UP000187283"/>
    </source>
</evidence>
<gene>
    <name evidence="2" type="ORF">AYI70_g7196</name>
</gene>
<evidence type="ECO:0000313" key="2">
    <source>
        <dbReference type="EMBL" id="OMJ15554.1"/>
    </source>
</evidence>